<dbReference type="Proteomes" id="UP001168972">
    <property type="component" value="Unassembled WGS sequence"/>
</dbReference>
<reference evidence="1" key="2">
    <citation type="submission" date="2023-03" db="EMBL/GenBank/DDBJ databases">
        <authorList>
            <person name="Inwood S.N."/>
            <person name="Skelly J.G."/>
            <person name="Guhlin J."/>
            <person name="Harrop T.W.R."/>
            <person name="Goldson S.G."/>
            <person name="Dearden P.K."/>
        </authorList>
    </citation>
    <scope>NUCLEOTIDE SEQUENCE</scope>
    <source>
        <strain evidence="1">Lincoln</strain>
        <tissue evidence="1">Whole body</tissue>
    </source>
</reference>
<dbReference type="EMBL" id="JAQQBR010000003">
    <property type="protein sequence ID" value="KAK0180482.1"/>
    <property type="molecule type" value="Genomic_DNA"/>
</dbReference>
<dbReference type="InterPro" id="IPR023262">
    <property type="entry name" value="AROS"/>
</dbReference>
<evidence type="ECO:0000313" key="2">
    <source>
        <dbReference type="Proteomes" id="UP001168972"/>
    </source>
</evidence>
<dbReference type="PRINTS" id="PR02029">
    <property type="entry name" value="ACTREGSIRT1"/>
</dbReference>
<reference evidence="1" key="1">
    <citation type="journal article" date="2023" name="bioRxiv">
        <title>Scaffold-level genome assemblies of two parasitoid biocontrol wasps reveal the parthenogenesis mechanism and an associated novel virus.</title>
        <authorList>
            <person name="Inwood S."/>
            <person name="Skelly J."/>
            <person name="Guhlin J."/>
            <person name="Harrop T."/>
            <person name="Goldson S."/>
            <person name="Dearden P."/>
        </authorList>
    </citation>
    <scope>NUCLEOTIDE SEQUENCE</scope>
    <source>
        <strain evidence="1">Lincoln</strain>
        <tissue evidence="1">Whole body</tissue>
    </source>
</reference>
<name>A0AA39G2T2_MICHY</name>
<dbReference type="Pfam" id="PF15684">
    <property type="entry name" value="AROS"/>
    <property type="match status" value="1"/>
</dbReference>
<keyword evidence="2" id="KW-1185">Reference proteome</keyword>
<evidence type="ECO:0000313" key="1">
    <source>
        <dbReference type="EMBL" id="KAK0180482.1"/>
    </source>
</evidence>
<sequence>MSISLNRMSLELIDLETDVKQEKKKKNRSKNVLHLMLNNTRIIKNKKKESPIIYRQFHSKINKHTDIEKQLTQKKNLTEANVHRLLLLSSNHIDSNTADKLFERAVKRVPAPPNKECEEEKTAFTEEDFQNFAKEYFNS</sequence>
<proteinExistence type="predicted"/>
<organism evidence="1 2">
    <name type="scientific">Microctonus hyperodae</name>
    <name type="common">Parasitoid wasp</name>
    <dbReference type="NCBI Taxonomy" id="165561"/>
    <lineage>
        <taxon>Eukaryota</taxon>
        <taxon>Metazoa</taxon>
        <taxon>Ecdysozoa</taxon>
        <taxon>Arthropoda</taxon>
        <taxon>Hexapoda</taxon>
        <taxon>Insecta</taxon>
        <taxon>Pterygota</taxon>
        <taxon>Neoptera</taxon>
        <taxon>Endopterygota</taxon>
        <taxon>Hymenoptera</taxon>
        <taxon>Apocrita</taxon>
        <taxon>Ichneumonoidea</taxon>
        <taxon>Braconidae</taxon>
        <taxon>Euphorinae</taxon>
        <taxon>Microctonus</taxon>
    </lineage>
</organism>
<comment type="caution">
    <text evidence="1">The sequence shown here is derived from an EMBL/GenBank/DDBJ whole genome shotgun (WGS) entry which is preliminary data.</text>
</comment>
<protein>
    <recommendedName>
        <fullName evidence="3">Active regulator of SIRT1</fullName>
    </recommendedName>
</protein>
<evidence type="ECO:0008006" key="3">
    <source>
        <dbReference type="Google" id="ProtNLM"/>
    </source>
</evidence>
<dbReference type="AlphaFoldDB" id="A0AA39G2T2"/>
<gene>
    <name evidence="1" type="ORF">PV327_006119</name>
</gene>
<accession>A0AA39G2T2</accession>